<sequence>MTELLEVREVRVAYGRLRGGPPVLANLSLSIAAGEAIGLIGESGSGKTTLARAILGAVAPQSGRIRFEGRDITAMGRRDAREFRRGGAIQYVFQDPLGSLDPEWTIFRSIEEPLHMQQVTSPAERQARVEQALDHVGLRRELLERLPAQLSGGQRQRVAIARALVSRPRLLIADEPVSALDASARAHVLDLFGQLRQDHGLAQLFISHDLGSVASLVDRIVVLRHGHIVESGPPAQVIRQPSHPYTRQLLDAAPRLRR</sequence>
<dbReference type="SUPFAM" id="SSF52540">
    <property type="entry name" value="P-loop containing nucleoside triphosphate hydrolases"/>
    <property type="match status" value="1"/>
</dbReference>
<dbReference type="Pfam" id="PF00005">
    <property type="entry name" value="ABC_tran"/>
    <property type="match status" value="1"/>
</dbReference>
<evidence type="ECO:0000313" key="6">
    <source>
        <dbReference type="EMBL" id="CAB3929380.1"/>
    </source>
</evidence>
<dbReference type="InterPro" id="IPR050319">
    <property type="entry name" value="ABC_transp_ATP-bind"/>
</dbReference>
<evidence type="ECO:0000256" key="3">
    <source>
        <dbReference type="ARBA" id="ARBA00022741"/>
    </source>
</evidence>
<evidence type="ECO:0000256" key="4">
    <source>
        <dbReference type="ARBA" id="ARBA00022840"/>
    </source>
</evidence>
<dbReference type="GO" id="GO:0015833">
    <property type="term" value="P:peptide transport"/>
    <property type="evidence" value="ECO:0007669"/>
    <property type="project" value="InterPro"/>
</dbReference>
<dbReference type="InterPro" id="IPR027417">
    <property type="entry name" value="P-loop_NTPase"/>
</dbReference>
<evidence type="ECO:0000259" key="5">
    <source>
        <dbReference type="PROSITE" id="PS50893"/>
    </source>
</evidence>
<dbReference type="CDD" id="cd03257">
    <property type="entry name" value="ABC_NikE_OppD_transporters"/>
    <property type="match status" value="1"/>
</dbReference>
<protein>
    <submittedName>
        <fullName evidence="6">Oligopeptide transport ATP-binding protein OppF</fullName>
    </submittedName>
</protein>
<accession>A0A6S7F3C8</accession>
<dbReference type="Proteomes" id="UP000494183">
    <property type="component" value="Unassembled WGS sequence"/>
</dbReference>
<dbReference type="Pfam" id="PF08352">
    <property type="entry name" value="oligo_HPY"/>
    <property type="match status" value="1"/>
</dbReference>
<dbReference type="InterPro" id="IPR017871">
    <property type="entry name" value="ABC_transporter-like_CS"/>
</dbReference>
<dbReference type="InterPro" id="IPR003439">
    <property type="entry name" value="ABC_transporter-like_ATP-bd"/>
</dbReference>
<evidence type="ECO:0000256" key="1">
    <source>
        <dbReference type="ARBA" id="ARBA00022448"/>
    </source>
</evidence>
<dbReference type="PROSITE" id="PS50893">
    <property type="entry name" value="ABC_TRANSPORTER_2"/>
    <property type="match status" value="1"/>
</dbReference>
<dbReference type="InterPro" id="IPR003593">
    <property type="entry name" value="AAA+_ATPase"/>
</dbReference>
<dbReference type="PROSITE" id="PS00211">
    <property type="entry name" value="ABC_TRANSPORTER_1"/>
    <property type="match status" value="1"/>
</dbReference>
<dbReference type="GO" id="GO:0016887">
    <property type="term" value="F:ATP hydrolysis activity"/>
    <property type="evidence" value="ECO:0007669"/>
    <property type="project" value="InterPro"/>
</dbReference>
<evidence type="ECO:0000313" key="7">
    <source>
        <dbReference type="Proteomes" id="UP000494183"/>
    </source>
</evidence>
<name>A0A6S7F3C8_9BURK</name>
<proteinExistence type="predicted"/>
<gene>
    <name evidence="6" type="primary">oppF_2</name>
    <name evidence="6" type="ORF">LMG6000_00432</name>
</gene>
<dbReference type="RefSeq" id="WP_175202082.1">
    <property type="nucleotide sequence ID" value="NZ_CADILH010000001.1"/>
</dbReference>
<keyword evidence="4 6" id="KW-0067">ATP-binding</keyword>
<reference evidence="6 7" key="1">
    <citation type="submission" date="2020-04" db="EMBL/GenBank/DDBJ databases">
        <authorList>
            <person name="De Canck E."/>
        </authorList>
    </citation>
    <scope>NUCLEOTIDE SEQUENCE [LARGE SCALE GENOMIC DNA]</scope>
    <source>
        <strain evidence="6 7">LMG 6000</strain>
    </source>
</reference>
<organism evidence="6 7">
    <name type="scientific">Achromobacter insolitus</name>
    <dbReference type="NCBI Taxonomy" id="217204"/>
    <lineage>
        <taxon>Bacteria</taxon>
        <taxon>Pseudomonadati</taxon>
        <taxon>Pseudomonadota</taxon>
        <taxon>Betaproteobacteria</taxon>
        <taxon>Burkholderiales</taxon>
        <taxon>Alcaligenaceae</taxon>
        <taxon>Achromobacter</taxon>
    </lineage>
</organism>
<keyword evidence="1" id="KW-0813">Transport</keyword>
<dbReference type="PANTHER" id="PTHR43776">
    <property type="entry name" value="TRANSPORT ATP-BINDING PROTEIN"/>
    <property type="match status" value="1"/>
</dbReference>
<dbReference type="InterPro" id="IPR013563">
    <property type="entry name" value="Oligopep_ABC_C"/>
</dbReference>
<dbReference type="GO" id="GO:0055085">
    <property type="term" value="P:transmembrane transport"/>
    <property type="evidence" value="ECO:0007669"/>
    <property type="project" value="UniProtKB-ARBA"/>
</dbReference>
<dbReference type="SMART" id="SM00382">
    <property type="entry name" value="AAA"/>
    <property type="match status" value="1"/>
</dbReference>
<keyword evidence="7" id="KW-1185">Reference proteome</keyword>
<keyword evidence="3" id="KW-0547">Nucleotide-binding</keyword>
<feature type="domain" description="ABC transporter" evidence="5">
    <location>
        <begin position="7"/>
        <end position="250"/>
    </location>
</feature>
<dbReference type="Gene3D" id="3.40.50.300">
    <property type="entry name" value="P-loop containing nucleotide triphosphate hydrolases"/>
    <property type="match status" value="1"/>
</dbReference>
<evidence type="ECO:0000256" key="2">
    <source>
        <dbReference type="ARBA" id="ARBA00022475"/>
    </source>
</evidence>
<dbReference type="GO" id="GO:0005524">
    <property type="term" value="F:ATP binding"/>
    <property type="evidence" value="ECO:0007669"/>
    <property type="project" value="UniProtKB-KW"/>
</dbReference>
<keyword evidence="2" id="KW-0472">Membrane</keyword>
<dbReference type="EMBL" id="CADILH010000001">
    <property type="protein sequence ID" value="CAB3929380.1"/>
    <property type="molecule type" value="Genomic_DNA"/>
</dbReference>
<dbReference type="AlphaFoldDB" id="A0A6S7F3C8"/>
<keyword evidence="2" id="KW-1003">Cell membrane</keyword>